<geneLocation type="plasmid" evidence="1 2">
    <name>bgla_4p</name>
</geneLocation>
<dbReference type="Proteomes" id="UP000008316">
    <property type="component" value="Plasmid bgla_4p"/>
</dbReference>
<protein>
    <recommendedName>
        <fullName evidence="3">Non-hemolytic enterotoxin lytic component L1</fullName>
    </recommendedName>
</protein>
<sequence length="370" mass="40228">MATVLPSFTDFQTTVTQYLSAIATMKAYTTDVTQCQIPSLITFESIDQKDYDDFTQKFSAMVTGAVTWLESVQPNLEALLSSLSQSSNLVNMEVSNSLKYAQLLESNPQDALSLENLNKSLVSCEDSLNQLKLFVSSTFESVNSNAGIIQNTAADLQQISTDISNMIAAYSTATDAINKALSNIEDEIGQLKSNEDAQNLMKIGTGAMLLIGFGLAMYGNPTGFTMFVGALINANQEENQIAMDDKTISSLQDQVSRLQKELNTDLAAYVSVQSTKKAVDSLTDGLKKLSAGQSLIDIEGFIQSAFNYLSDVNSEIQQAQKDEGRWGQVASDLQAAQAEWSRLQQYIGNMSSFTISYTPGVNNVVIRADS</sequence>
<organism evidence="1 2">
    <name type="scientific">Burkholderia gladioli (strain BSR3)</name>
    <dbReference type="NCBI Taxonomy" id="999541"/>
    <lineage>
        <taxon>Bacteria</taxon>
        <taxon>Pseudomonadati</taxon>
        <taxon>Pseudomonadota</taxon>
        <taxon>Betaproteobacteria</taxon>
        <taxon>Burkholderiales</taxon>
        <taxon>Burkholderiaceae</taxon>
        <taxon>Burkholderia</taxon>
    </lineage>
</organism>
<dbReference type="AlphaFoldDB" id="F2LT24"/>
<dbReference type="EMBL" id="CP002604">
    <property type="protein sequence ID" value="AEA65900.1"/>
    <property type="molecule type" value="Genomic_DNA"/>
</dbReference>
<accession>F2LT24</accession>
<name>F2LT24_BURGS</name>
<evidence type="ECO:0000313" key="1">
    <source>
        <dbReference type="EMBL" id="AEA65900.1"/>
    </source>
</evidence>
<dbReference type="RefSeq" id="WP_013700072.1">
    <property type="nucleotide sequence ID" value="NC_015383.1"/>
</dbReference>
<dbReference type="HOGENOM" id="CLU_747367_0_0_4"/>
<keyword evidence="1" id="KW-0614">Plasmid</keyword>
<reference evidence="1 2" key="1">
    <citation type="journal article" date="2011" name="J. Bacteriol.">
        <title>Complete genome sequence of Burkholderia gladioli BSR3.</title>
        <authorList>
            <person name="Seo Y.S."/>
            <person name="Lim J."/>
            <person name="Choi B.S."/>
            <person name="Kim H."/>
            <person name="Goo E."/>
            <person name="Lee B."/>
            <person name="Lim J.S."/>
            <person name="Choi I.Y."/>
            <person name="Moon J.S."/>
            <person name="Kim J."/>
            <person name="Hwang I."/>
        </authorList>
    </citation>
    <scope>NUCLEOTIDE SEQUENCE [LARGE SCALE GENOMIC DNA]</scope>
    <source>
        <strain evidence="2">BSR3</strain>
    </source>
</reference>
<proteinExistence type="predicted"/>
<evidence type="ECO:0000313" key="2">
    <source>
        <dbReference type="Proteomes" id="UP000008316"/>
    </source>
</evidence>
<gene>
    <name evidence="1" type="ordered locus">bgla_4p1100</name>
</gene>
<dbReference type="KEGG" id="bgd:bgla_4p1100"/>
<keyword evidence="2" id="KW-1185">Reference proteome</keyword>
<dbReference type="SUPFAM" id="SSF58100">
    <property type="entry name" value="Bacterial hemolysins"/>
    <property type="match status" value="1"/>
</dbReference>
<evidence type="ECO:0008006" key="3">
    <source>
        <dbReference type="Google" id="ProtNLM"/>
    </source>
</evidence>
<dbReference type="Gene3D" id="1.20.1170.10">
    <property type="match status" value="1"/>
</dbReference>